<gene>
    <name evidence="3" type="ORF">TcWFU_004456</name>
</gene>
<accession>A0ABR4QQX5</accession>
<dbReference type="Proteomes" id="UP001651158">
    <property type="component" value="Unassembled WGS sequence"/>
</dbReference>
<evidence type="ECO:0000313" key="3">
    <source>
        <dbReference type="EMBL" id="KAL5111971.1"/>
    </source>
</evidence>
<evidence type="ECO:0000259" key="2">
    <source>
        <dbReference type="Pfam" id="PF19004"/>
    </source>
</evidence>
<evidence type="ECO:0000256" key="1">
    <source>
        <dbReference type="SAM" id="MobiDB-lite"/>
    </source>
</evidence>
<feature type="region of interest" description="Disordered" evidence="1">
    <location>
        <begin position="153"/>
        <end position="173"/>
    </location>
</feature>
<reference evidence="3 4" key="1">
    <citation type="journal article" date="2022" name="Front. Cell. Infect. Microbiol.">
        <title>The Genomes of Two Strains of Taenia crassiceps the Animal Model for the Study of Human Cysticercosis.</title>
        <authorList>
            <person name="Bobes R.J."/>
            <person name="Estrada K."/>
            <person name="Rios-Valencia D.G."/>
            <person name="Calderon-Gallegos A."/>
            <person name="de la Torre P."/>
            <person name="Carrero J.C."/>
            <person name="Sanchez-Flores A."/>
            <person name="Laclette J.P."/>
        </authorList>
    </citation>
    <scope>NUCLEOTIDE SEQUENCE [LARGE SCALE GENOMIC DNA]</scope>
    <source>
        <strain evidence="3">WFUcys</strain>
    </source>
</reference>
<feature type="domain" description="DUF5733" evidence="2">
    <location>
        <begin position="36"/>
        <end position="149"/>
    </location>
</feature>
<keyword evidence="4" id="KW-1185">Reference proteome</keyword>
<feature type="region of interest" description="Disordered" evidence="1">
    <location>
        <begin position="1"/>
        <end position="32"/>
    </location>
</feature>
<sequence length="303" mass="34173">MAKETKQEKEGTKKSKDKGSKKKKADSSKAPLMMAECQLRKMIKDRKKKGYTVDEVKNIYDSVKEPKSGFPVYLASLYSNKVAFKPIEKGKKIRPVKYANIGQIIQVPDDLQSFLLHISKSKKAKPFTVLFTWLDPQMPKKFEKIVRQADSSSVKAQRDANAQNEGTNPKANVSGVKCNESLIPHPQITPYIATSLSSSAYDTKDSSSDIIRVSKRVSETYTHYSPNRSLYRNGEEIEVRNVQDSSGSTCSSDSSCNEDLDDSDYICRDKGSVFYGERMSPKSQYIDRLLRATVQMRNESRCS</sequence>
<organism evidence="3 4">
    <name type="scientific">Taenia crassiceps</name>
    <dbReference type="NCBI Taxonomy" id="6207"/>
    <lineage>
        <taxon>Eukaryota</taxon>
        <taxon>Metazoa</taxon>
        <taxon>Spiralia</taxon>
        <taxon>Lophotrochozoa</taxon>
        <taxon>Platyhelminthes</taxon>
        <taxon>Cestoda</taxon>
        <taxon>Eucestoda</taxon>
        <taxon>Cyclophyllidea</taxon>
        <taxon>Taeniidae</taxon>
        <taxon>Taenia</taxon>
    </lineage>
</organism>
<feature type="compositionally biased region" description="Polar residues" evidence="1">
    <location>
        <begin position="153"/>
        <end position="171"/>
    </location>
</feature>
<dbReference type="InterPro" id="IPR043791">
    <property type="entry name" value="DUF5733"/>
</dbReference>
<dbReference type="Pfam" id="PF19004">
    <property type="entry name" value="DUF5733"/>
    <property type="match status" value="1"/>
</dbReference>
<evidence type="ECO:0000313" key="4">
    <source>
        <dbReference type="Proteomes" id="UP001651158"/>
    </source>
</evidence>
<proteinExistence type="predicted"/>
<feature type="compositionally biased region" description="Basic and acidic residues" evidence="1">
    <location>
        <begin position="1"/>
        <end position="18"/>
    </location>
</feature>
<name>A0ABR4QQX5_9CEST</name>
<protein>
    <recommendedName>
        <fullName evidence="2">DUF5733 domain-containing protein</fullName>
    </recommendedName>
</protein>
<dbReference type="EMBL" id="JAKROA010000001">
    <property type="protein sequence ID" value="KAL5111971.1"/>
    <property type="molecule type" value="Genomic_DNA"/>
</dbReference>
<comment type="caution">
    <text evidence="3">The sequence shown here is derived from an EMBL/GenBank/DDBJ whole genome shotgun (WGS) entry which is preliminary data.</text>
</comment>